<proteinExistence type="predicted"/>
<comment type="caution">
    <text evidence="1">The sequence shown here is derived from an EMBL/GenBank/DDBJ whole genome shotgun (WGS) entry which is preliminary data.</text>
</comment>
<name>A0A830E7Y9_9EURY</name>
<gene>
    <name evidence="1" type="ORF">GCM10007209_19940</name>
</gene>
<protein>
    <recommendedName>
        <fullName evidence="3">Small CPxCG-related zinc finger protein</fullName>
    </recommendedName>
</protein>
<reference evidence="1" key="2">
    <citation type="submission" date="2020-09" db="EMBL/GenBank/DDBJ databases">
        <authorList>
            <person name="Sun Q."/>
            <person name="Sedlacek I."/>
        </authorList>
    </citation>
    <scope>NUCLEOTIDE SEQUENCE</scope>
    <source>
        <strain evidence="1">CCM 7217</strain>
    </source>
</reference>
<evidence type="ECO:0008006" key="3">
    <source>
        <dbReference type="Google" id="ProtNLM"/>
    </source>
</evidence>
<dbReference type="Proteomes" id="UP000646833">
    <property type="component" value="Unassembled WGS sequence"/>
</dbReference>
<dbReference type="Pfam" id="PF24461">
    <property type="entry name" value="DUF7576"/>
    <property type="match status" value="1"/>
</dbReference>
<evidence type="ECO:0000313" key="2">
    <source>
        <dbReference type="Proteomes" id="UP000646833"/>
    </source>
</evidence>
<organism evidence="1 2">
    <name type="scientific">Haloferax sulfurifontis</name>
    <dbReference type="NCBI Taxonomy" id="255616"/>
    <lineage>
        <taxon>Archaea</taxon>
        <taxon>Methanobacteriati</taxon>
        <taxon>Methanobacteriota</taxon>
        <taxon>Stenosarchaea group</taxon>
        <taxon>Halobacteria</taxon>
        <taxon>Halobacteriales</taxon>
        <taxon>Haloferacaceae</taxon>
        <taxon>Haloferax</taxon>
    </lineage>
</organism>
<dbReference type="EMBL" id="BMCI01000003">
    <property type="protein sequence ID" value="GGC58056.1"/>
    <property type="molecule type" value="Genomic_DNA"/>
</dbReference>
<sequence>MPGTAIWVSMVDPTSDLEENVDPEDAPTCATCGEPIVNSPTHHVVTWVEDDALQARHFCDDDCRDAWDDER</sequence>
<dbReference type="AlphaFoldDB" id="A0A830E7Y9"/>
<accession>A0A830E7Y9</accession>
<evidence type="ECO:0000313" key="1">
    <source>
        <dbReference type="EMBL" id="GGC58056.1"/>
    </source>
</evidence>
<dbReference type="InterPro" id="IPR055998">
    <property type="entry name" value="DUF7576"/>
</dbReference>
<reference evidence="1" key="1">
    <citation type="journal article" date="2014" name="Int. J. Syst. Evol. Microbiol.">
        <title>Complete genome sequence of Corynebacterium casei LMG S-19264T (=DSM 44701T), isolated from a smear-ripened cheese.</title>
        <authorList>
            <consortium name="US DOE Joint Genome Institute (JGI-PGF)"/>
            <person name="Walter F."/>
            <person name="Albersmeier A."/>
            <person name="Kalinowski J."/>
            <person name="Ruckert C."/>
        </authorList>
    </citation>
    <scope>NUCLEOTIDE SEQUENCE</scope>
    <source>
        <strain evidence="1">CCM 7217</strain>
    </source>
</reference>